<evidence type="ECO:0000259" key="1">
    <source>
        <dbReference type="Pfam" id="PF00534"/>
    </source>
</evidence>
<feature type="domain" description="Glycosyltransferase subfamily 4-like N-terminal" evidence="2">
    <location>
        <begin position="13"/>
        <end position="147"/>
    </location>
</feature>
<keyword evidence="3" id="KW-0808">Transferase</keyword>
<proteinExistence type="predicted"/>
<reference evidence="3 6" key="1">
    <citation type="submission" date="2021-01" db="EMBL/GenBank/DDBJ databases">
        <title>FDA dAtabase for Regulatory Grade micrObial Sequences (FDA-ARGOS): Supporting development and validation of Infectious Disease Dx tests.</title>
        <authorList>
            <person name="Sproer C."/>
            <person name="Gronow S."/>
            <person name="Severitt S."/>
            <person name="Schroder I."/>
            <person name="Tallon L."/>
            <person name="Sadzewicz L."/>
            <person name="Zhao X."/>
            <person name="Boylan J."/>
            <person name="Ott S."/>
            <person name="Bowen H."/>
            <person name="Vavikolanu K."/>
            <person name="Mehta A."/>
            <person name="Aluvathingal J."/>
            <person name="Nadendla S."/>
            <person name="Lowell S."/>
            <person name="Myers T."/>
            <person name="Yan Y."/>
            <person name="Sichtig H."/>
        </authorList>
    </citation>
    <scope>NUCLEOTIDE SEQUENCE [LARGE SCALE GENOMIC DNA]</scope>
    <source>
        <strain evidence="3 6">FDAARGOS_1096</strain>
    </source>
</reference>
<name>A0A7T9UL13_9GAMM</name>
<dbReference type="GO" id="GO:1901135">
    <property type="term" value="P:carbohydrate derivative metabolic process"/>
    <property type="evidence" value="ECO:0007669"/>
    <property type="project" value="UniProtKB-ARBA"/>
</dbReference>
<reference evidence="4" key="2">
    <citation type="journal article" date="2022" name="J Glob Antimicrob Resist">
        <title>Comparative analysis of IMP-4- and OXA-58-containing plasmids of three carbapenemase-producing Acinetobacter ursingii strains in the Netherlands.</title>
        <authorList>
            <person name="Hendrickx A.P.A."/>
            <person name="Schade R.P."/>
            <person name="Landman F."/>
            <person name="Bosch T."/>
            <person name="Schouls L.M."/>
            <person name="van Dijk K."/>
        </authorList>
    </citation>
    <scope>NUCLEOTIDE SEQUENCE</scope>
    <source>
        <strain evidence="4">RIVM_C010559</strain>
        <strain evidence="5">RIVM_C010761</strain>
    </source>
</reference>
<sequence>MHICMVMAGDEEGGLEKHVIELANGLIKLKHRVSLIAHEKYRSRVENVQFYSLDLSKSRNNPILLWKLYQTIKSIQADVLHVQANKAVSMIAPMLKWLNVPNVATLHNLKKNIKAFNRYDRIIAVSQRVANQFSSQSKIRVVLNGVKPPDFIINSKSATYPLQAIAIGRLVKAKGFDLLIEAWKEVDAGLWIVGDGPDRQVLQQQIEQTQLSQRIKIWGHRDDINDLLLQSDFLVISSRNEGGPYTLSEALLLKRPVISSDVGMVSQVLLPSMICPANNTQALHQLLQQHIQHFSQLQKDAEPIFHFAQQHLTINAMVEHTARVYQELLDDGHA</sequence>
<dbReference type="GeneID" id="66210805"/>
<gene>
    <name evidence="3" type="ORF">I6I53_08310</name>
    <name evidence="5" type="ORF">LSO58_03915</name>
    <name evidence="4" type="ORF">LSO60_12820</name>
</gene>
<feature type="domain" description="Glycosyl transferase family 1" evidence="1">
    <location>
        <begin position="161"/>
        <end position="289"/>
    </location>
</feature>
<dbReference type="Proteomes" id="UP001164081">
    <property type="component" value="Chromosome"/>
</dbReference>
<evidence type="ECO:0000313" key="5">
    <source>
        <dbReference type="EMBL" id="UYF76065.1"/>
    </source>
</evidence>
<dbReference type="EMBL" id="CP068176">
    <property type="protein sequence ID" value="QQT87723.1"/>
    <property type="molecule type" value="Genomic_DNA"/>
</dbReference>
<protein>
    <submittedName>
        <fullName evidence="3">Glycosyltransferase</fullName>
    </submittedName>
</protein>
<dbReference type="EMBL" id="CP089051">
    <property type="protein sequence ID" value="UYF71124.1"/>
    <property type="molecule type" value="Genomic_DNA"/>
</dbReference>
<organism evidence="3 6">
    <name type="scientific">Acinetobacter ursingii</name>
    <dbReference type="NCBI Taxonomy" id="108980"/>
    <lineage>
        <taxon>Bacteria</taxon>
        <taxon>Pseudomonadati</taxon>
        <taxon>Pseudomonadota</taxon>
        <taxon>Gammaproteobacteria</taxon>
        <taxon>Moraxellales</taxon>
        <taxon>Moraxellaceae</taxon>
        <taxon>Acinetobacter</taxon>
    </lineage>
</organism>
<dbReference type="Proteomes" id="UP000595320">
    <property type="component" value="Chromosome"/>
</dbReference>
<dbReference type="Pfam" id="PF13439">
    <property type="entry name" value="Glyco_transf_4"/>
    <property type="match status" value="1"/>
</dbReference>
<dbReference type="InterPro" id="IPR028098">
    <property type="entry name" value="Glyco_trans_4-like_N"/>
</dbReference>
<dbReference type="GO" id="GO:0016757">
    <property type="term" value="F:glycosyltransferase activity"/>
    <property type="evidence" value="ECO:0007669"/>
    <property type="project" value="InterPro"/>
</dbReference>
<dbReference type="InterPro" id="IPR001296">
    <property type="entry name" value="Glyco_trans_1"/>
</dbReference>
<dbReference type="Gene3D" id="3.40.50.2000">
    <property type="entry name" value="Glycogen Phosphorylase B"/>
    <property type="match status" value="2"/>
</dbReference>
<dbReference type="Pfam" id="PF00534">
    <property type="entry name" value="Glycos_transf_1"/>
    <property type="match status" value="1"/>
</dbReference>
<dbReference type="PANTHER" id="PTHR12526">
    <property type="entry name" value="GLYCOSYLTRANSFERASE"/>
    <property type="match status" value="1"/>
</dbReference>
<accession>A0A7T9UL13</accession>
<dbReference type="EMBL" id="CP089044">
    <property type="protein sequence ID" value="UYF76065.1"/>
    <property type="molecule type" value="Genomic_DNA"/>
</dbReference>
<dbReference type="CDD" id="cd03811">
    <property type="entry name" value="GT4_GT28_WabH-like"/>
    <property type="match status" value="1"/>
</dbReference>
<evidence type="ECO:0000313" key="4">
    <source>
        <dbReference type="EMBL" id="UYF71124.1"/>
    </source>
</evidence>
<evidence type="ECO:0000313" key="3">
    <source>
        <dbReference type="EMBL" id="QQT87723.1"/>
    </source>
</evidence>
<dbReference type="RefSeq" id="WP_004992910.1">
    <property type="nucleotide sequence ID" value="NZ_BCMC01000012.1"/>
</dbReference>
<dbReference type="SUPFAM" id="SSF53756">
    <property type="entry name" value="UDP-Glycosyltransferase/glycogen phosphorylase"/>
    <property type="match status" value="1"/>
</dbReference>
<dbReference type="AlphaFoldDB" id="A0A7T9UL13"/>
<dbReference type="Proteomes" id="UP001164064">
    <property type="component" value="Chromosome"/>
</dbReference>
<evidence type="ECO:0000259" key="2">
    <source>
        <dbReference type="Pfam" id="PF13439"/>
    </source>
</evidence>
<evidence type="ECO:0000313" key="6">
    <source>
        <dbReference type="Proteomes" id="UP000595320"/>
    </source>
</evidence>